<evidence type="ECO:0000256" key="3">
    <source>
        <dbReference type="ARBA" id="ARBA00022491"/>
    </source>
</evidence>
<feature type="domain" description="B30.2/SPRY" evidence="13">
    <location>
        <begin position="165"/>
        <end position="362"/>
    </location>
</feature>
<dbReference type="PANTHER" id="PTHR12381">
    <property type="entry name" value="HETEROGENEOUS NUCLEAR RIBONUCLEOPROTEIN U FAMILY MEMBER"/>
    <property type="match status" value="1"/>
</dbReference>
<evidence type="ECO:0000256" key="4">
    <source>
        <dbReference type="ARBA" id="ARBA00022499"/>
    </source>
</evidence>
<dbReference type="InterPro" id="IPR036361">
    <property type="entry name" value="SAP_dom_sf"/>
</dbReference>
<keyword evidence="6" id="KW-0832">Ubl conjugation</keyword>
<dbReference type="GO" id="GO:0003723">
    <property type="term" value="F:RNA binding"/>
    <property type="evidence" value="ECO:0007669"/>
    <property type="project" value="TreeGrafter"/>
</dbReference>
<evidence type="ECO:0000256" key="10">
    <source>
        <dbReference type="ARBA" id="ARBA00023242"/>
    </source>
</evidence>
<dbReference type="PROSITE" id="PS50800">
    <property type="entry name" value="SAP"/>
    <property type="match status" value="1"/>
</dbReference>
<evidence type="ECO:0000256" key="11">
    <source>
        <dbReference type="ARBA" id="ARBA00023274"/>
    </source>
</evidence>
<dbReference type="Pfam" id="PF02037">
    <property type="entry name" value="SAP"/>
    <property type="match status" value="1"/>
</dbReference>
<feature type="compositionally biased region" description="Basic and acidic residues" evidence="12">
    <location>
        <begin position="568"/>
        <end position="602"/>
    </location>
</feature>
<evidence type="ECO:0000259" key="14">
    <source>
        <dbReference type="PROSITE" id="PS50800"/>
    </source>
</evidence>
<dbReference type="SMART" id="SM00449">
    <property type="entry name" value="SPRY"/>
    <property type="match status" value="1"/>
</dbReference>
<feature type="region of interest" description="Disordered" evidence="12">
    <location>
        <begin position="108"/>
        <end position="145"/>
    </location>
</feature>
<dbReference type="FunFam" id="2.60.120.920:FF:000006">
    <property type="entry name" value="heterogeneous nuclear ribonucleoprotein U isoform X1"/>
    <property type="match status" value="1"/>
</dbReference>
<dbReference type="InterPro" id="IPR027417">
    <property type="entry name" value="P-loop_NTPase"/>
</dbReference>
<feature type="region of interest" description="Disordered" evidence="12">
    <location>
        <begin position="568"/>
        <end position="648"/>
    </location>
</feature>
<evidence type="ECO:0000256" key="9">
    <source>
        <dbReference type="ARBA" id="ARBA00023163"/>
    </source>
</evidence>
<evidence type="ECO:0000256" key="12">
    <source>
        <dbReference type="SAM" id="MobiDB-lite"/>
    </source>
</evidence>
<evidence type="ECO:0000256" key="6">
    <source>
        <dbReference type="ARBA" id="ARBA00022843"/>
    </source>
</evidence>
<keyword evidence="2" id="KW-0488">Methylation</keyword>
<evidence type="ECO:0000313" key="16">
    <source>
        <dbReference type="Proteomes" id="UP000472260"/>
    </source>
</evidence>
<dbReference type="Pfam" id="PF00622">
    <property type="entry name" value="SPRY"/>
    <property type="match status" value="1"/>
</dbReference>
<dbReference type="AlphaFoldDB" id="A0A671RP98"/>
<evidence type="ECO:0000256" key="7">
    <source>
        <dbReference type="ARBA" id="ARBA00023015"/>
    </source>
</evidence>
<dbReference type="PROSITE" id="PS50188">
    <property type="entry name" value="B302_SPRY"/>
    <property type="match status" value="1"/>
</dbReference>
<sequence length="704" mass="81041">MSVDVKKLKVNELKEELQKRGLDTQGLKVDLIERLQAALEAEKEPTCNDETEAGSQVCMPKDHLMHVLTNDDKKRIRLKRGAQTTPNGHILCNKQFFETVKNEDEIKTEQQELQCSDPGCEWEDQESQQNAESKTEQDAHAHYGHKRHYDEIHGYSYYEHREDRRSHSTLPPAEEDEEDFDGTLVVIDTYNCDLHFKVSRDRCSGYPLTIEGFAYLWSGARATYGVNKGRVCYELKVLEYLPVKQLPSSEPDPHVVRVGWSLDSCSTQLGEEAVSYGYGGTGKKSTCCKFEDYGEKFGESDVIGCYIDFDSHAQVEMAFSKNGKWLDVAFHVSKEELAGRALYPHILVKNCSVGFNFGQRVDPFFPLQDGYTFIGAVNIENRVRGTVGPTNKSDFEVLMMVGLPACGKTTWATKHAKMNPEKKYNILGTNAIMENMKMMGLRRQRNYAGRWDILIQQATQCLNRLIQIAARKRRNYILDQTNVYGSAQRRKMHPFEGFHRKAIVICPTDEDLKERTFKQTHEEGKDVPDHAVLEMKANFVLPEVGDFLDEVTYVELQREEADELVKRYNEEGRKAGPPPEKRFDNWGHRRRESSYQRYDNHGGLRGGHQNRGGYNRDGYNPNRWGGNHKDRRDGYSSNHQSGGSYTNNRYGLYNKEGYSRVNVFLQYVQQWQQYYQNQSQWNQYYAQYGNYSGQQGSQSSHGSQ</sequence>
<feature type="domain" description="SAP" evidence="14">
    <location>
        <begin position="5"/>
        <end position="39"/>
    </location>
</feature>
<keyword evidence="7" id="KW-0805">Transcription regulation</keyword>
<dbReference type="InterPro" id="IPR003034">
    <property type="entry name" value="SAP_dom"/>
</dbReference>
<comment type="subcellular location">
    <subcellularLocation>
        <location evidence="1">Nucleus</location>
    </subcellularLocation>
</comment>
<evidence type="ECO:0000256" key="1">
    <source>
        <dbReference type="ARBA" id="ARBA00004123"/>
    </source>
</evidence>
<dbReference type="InterPro" id="IPR043136">
    <property type="entry name" value="B30.2/SPRY_sf"/>
</dbReference>
<dbReference type="SUPFAM" id="SSF52540">
    <property type="entry name" value="P-loop containing nucleoside triphosphate hydrolases"/>
    <property type="match status" value="1"/>
</dbReference>
<keyword evidence="8" id="KW-0010">Activator</keyword>
<gene>
    <name evidence="15" type="primary">hnrnpul1</name>
</gene>
<keyword evidence="9" id="KW-0804">Transcription</keyword>
<dbReference type="Pfam" id="PF13671">
    <property type="entry name" value="AAA_33"/>
    <property type="match status" value="1"/>
</dbReference>
<dbReference type="FunFam" id="3.40.50.300:FF:000355">
    <property type="entry name" value="Heterogeneous nuclear ribonucleoprotein U-like 1, isoform CRA_a"/>
    <property type="match status" value="1"/>
</dbReference>
<dbReference type="GO" id="GO:0000380">
    <property type="term" value="P:alternative mRNA splicing, via spliceosome"/>
    <property type="evidence" value="ECO:0007669"/>
    <property type="project" value="TreeGrafter"/>
</dbReference>
<reference evidence="15" key="1">
    <citation type="submission" date="2025-08" db="UniProtKB">
        <authorList>
            <consortium name="Ensembl"/>
        </authorList>
    </citation>
    <scope>IDENTIFICATION</scope>
</reference>
<evidence type="ECO:0000259" key="13">
    <source>
        <dbReference type="PROSITE" id="PS50188"/>
    </source>
</evidence>
<dbReference type="Proteomes" id="UP000472260">
    <property type="component" value="Unassembled WGS sequence"/>
</dbReference>
<dbReference type="GO" id="GO:0005634">
    <property type="term" value="C:nucleus"/>
    <property type="evidence" value="ECO:0007669"/>
    <property type="project" value="UniProtKB-SubCell"/>
</dbReference>
<name>A0A671RP98_9TELE</name>
<dbReference type="GO" id="GO:1990904">
    <property type="term" value="C:ribonucleoprotein complex"/>
    <property type="evidence" value="ECO:0007669"/>
    <property type="project" value="UniProtKB-KW"/>
</dbReference>
<keyword evidence="5" id="KW-0597">Phosphoprotein</keyword>
<dbReference type="InterPro" id="IPR001870">
    <property type="entry name" value="B30.2/SPRY"/>
</dbReference>
<reference evidence="15" key="2">
    <citation type="submission" date="2025-09" db="UniProtKB">
        <authorList>
            <consortium name="Ensembl"/>
        </authorList>
    </citation>
    <scope>IDENTIFICATION</scope>
</reference>
<proteinExistence type="predicted"/>
<dbReference type="InterPro" id="IPR035778">
    <property type="entry name" value="SPRY_hnRNP_U"/>
</dbReference>
<feature type="compositionally biased region" description="Polar residues" evidence="12">
    <location>
        <begin position="635"/>
        <end position="648"/>
    </location>
</feature>
<keyword evidence="3" id="KW-0678">Repressor</keyword>
<evidence type="ECO:0000256" key="5">
    <source>
        <dbReference type="ARBA" id="ARBA00022553"/>
    </source>
</evidence>
<organism evidence="15 16">
    <name type="scientific">Sinocyclocheilus anshuiensis</name>
    <dbReference type="NCBI Taxonomy" id="1608454"/>
    <lineage>
        <taxon>Eukaryota</taxon>
        <taxon>Metazoa</taxon>
        <taxon>Chordata</taxon>
        <taxon>Craniata</taxon>
        <taxon>Vertebrata</taxon>
        <taxon>Euteleostomi</taxon>
        <taxon>Actinopterygii</taxon>
        <taxon>Neopterygii</taxon>
        <taxon>Teleostei</taxon>
        <taxon>Ostariophysi</taxon>
        <taxon>Cypriniformes</taxon>
        <taxon>Cyprinidae</taxon>
        <taxon>Cyprininae</taxon>
        <taxon>Sinocyclocheilus</taxon>
    </lineage>
</organism>
<dbReference type="Gene3D" id="3.40.50.300">
    <property type="entry name" value="P-loop containing nucleotide triphosphate hydrolases"/>
    <property type="match status" value="1"/>
</dbReference>
<keyword evidence="4" id="KW-1017">Isopeptide bond</keyword>
<evidence type="ECO:0000256" key="8">
    <source>
        <dbReference type="ARBA" id="ARBA00023159"/>
    </source>
</evidence>
<dbReference type="FunFam" id="1.10.720.30:FF:000004">
    <property type="entry name" value="heterogeneous nuclear ribonucleoprotein U isoform X1"/>
    <property type="match status" value="1"/>
</dbReference>
<dbReference type="SUPFAM" id="SSF49899">
    <property type="entry name" value="Concanavalin A-like lectins/glucanases"/>
    <property type="match status" value="1"/>
</dbReference>
<keyword evidence="10" id="KW-0539">Nucleus</keyword>
<protein>
    <submittedName>
        <fullName evidence="15">Heterogeneous nuclear ribonucleoprotein U-like protein 1</fullName>
    </submittedName>
</protein>
<dbReference type="Ensembl" id="ENSSANT00000090604.1">
    <property type="protein sequence ID" value="ENSSANP00000085241.1"/>
    <property type="gene ID" value="ENSSANG00000042316.1"/>
</dbReference>
<accession>A0A671RP98</accession>
<dbReference type="CDD" id="cd12884">
    <property type="entry name" value="SPRY_hnRNP"/>
    <property type="match status" value="1"/>
</dbReference>
<dbReference type="InterPro" id="IPR013320">
    <property type="entry name" value="ConA-like_dom_sf"/>
</dbReference>
<evidence type="ECO:0000313" key="15">
    <source>
        <dbReference type="Ensembl" id="ENSSANP00000085241.1"/>
    </source>
</evidence>
<dbReference type="Gene3D" id="1.10.720.30">
    <property type="entry name" value="SAP domain"/>
    <property type="match status" value="1"/>
</dbReference>
<keyword evidence="11" id="KW-0687">Ribonucleoprotein</keyword>
<dbReference type="InterPro" id="IPR003877">
    <property type="entry name" value="SPRY_dom"/>
</dbReference>
<dbReference type="SUPFAM" id="SSF68906">
    <property type="entry name" value="SAP domain"/>
    <property type="match status" value="1"/>
</dbReference>
<keyword evidence="16" id="KW-1185">Reference proteome</keyword>
<evidence type="ECO:0000256" key="2">
    <source>
        <dbReference type="ARBA" id="ARBA00022481"/>
    </source>
</evidence>
<dbReference type="Gene3D" id="2.60.120.920">
    <property type="match status" value="1"/>
</dbReference>
<dbReference type="PANTHER" id="PTHR12381:SF41">
    <property type="entry name" value="HETEROGENEOUS NUCLEAR RIBONUCLEOPROTEIN U-LIKE PROTEIN 1"/>
    <property type="match status" value="1"/>
</dbReference>
<dbReference type="SMART" id="SM00513">
    <property type="entry name" value="SAP"/>
    <property type="match status" value="1"/>
</dbReference>